<dbReference type="GO" id="GO:0006565">
    <property type="term" value="P:L-serine catabolic process"/>
    <property type="evidence" value="ECO:0007669"/>
    <property type="project" value="TreeGrafter"/>
</dbReference>
<dbReference type="EMBL" id="CP006670">
    <property type="protein sequence ID" value="EHR79440.1"/>
    <property type="molecule type" value="Genomic_DNA"/>
</dbReference>
<keyword evidence="4 8" id="KW-0663">Pyridoxal phosphate</keyword>
<dbReference type="InterPro" id="IPR004450">
    <property type="entry name" value="Thr_synthase-like"/>
</dbReference>
<dbReference type="InterPro" id="IPR026260">
    <property type="entry name" value="Thr_Synthase_bac/arc"/>
</dbReference>
<comment type="cofactor">
    <cofactor evidence="1 8 9">
        <name>pyridoxal 5'-phosphate</name>
        <dbReference type="ChEBI" id="CHEBI:597326"/>
    </cofactor>
</comment>
<evidence type="ECO:0000256" key="10">
    <source>
        <dbReference type="PIRSR" id="PIRSR038945-2"/>
    </source>
</evidence>
<feature type="binding site" evidence="9">
    <location>
        <position position="120"/>
    </location>
    <ligand>
        <name>pyridoxal 5'-phosphate</name>
        <dbReference type="ChEBI" id="CHEBI:597326"/>
    </ligand>
</feature>
<sequence>MLKCTACGRGYSLRKPYQRCECGEPLELELFKSVPGIGRRVWERFSGFFPFDLKPELSLGEGDTPLTKAKKLSKELGVKLYLKNETTNPTWSFKDRGTYLGIHRALQLGFEKIGTVSTGNMAASVAAYGAYAGLETYILVSSTIAEEKLKALEVYGAKIIKVHGDYGELYYKSLEIGQKKGIYFINSDDPFRIEGYKSISFEIIEEITPDYVVIPTSSGGLFRGIVKGFLELKESGLIENLPRFVVVQAEGCSPICKAFNSGKDRIERFESPHTIAHAIENPYPPSGNAVLRRLRELDGLCVTVRDGEILEAQRALGREGLFVQPASATGVSAIRKLRERGVIKEGAKVVSILTGAGLKTLSHIEAPKVEECSLESLEECFRW</sequence>
<dbReference type="PANTHER" id="PTHR48078">
    <property type="entry name" value="THREONINE DEHYDRATASE, MITOCHONDRIAL-RELATED"/>
    <property type="match status" value="1"/>
</dbReference>
<evidence type="ECO:0000256" key="6">
    <source>
        <dbReference type="ARBA" id="ARBA00049144"/>
    </source>
</evidence>
<dbReference type="SUPFAM" id="SSF53686">
    <property type="entry name" value="Tryptophan synthase beta subunit-like PLP-dependent enzymes"/>
    <property type="match status" value="1"/>
</dbReference>
<evidence type="ECO:0000256" key="3">
    <source>
        <dbReference type="ARBA" id="ARBA00018679"/>
    </source>
</evidence>
<dbReference type="PIRSF" id="PIRSF038945">
    <property type="entry name" value="Thr_synthase"/>
    <property type="match status" value="1"/>
</dbReference>
<dbReference type="GO" id="GO:0003941">
    <property type="term" value="F:L-serine ammonia-lyase activity"/>
    <property type="evidence" value="ECO:0007669"/>
    <property type="project" value="TreeGrafter"/>
</dbReference>
<dbReference type="GO" id="GO:0009088">
    <property type="term" value="P:threonine biosynthetic process"/>
    <property type="evidence" value="ECO:0007669"/>
    <property type="project" value="UniProtKB-UniRule"/>
</dbReference>
<dbReference type="GO" id="GO:0006567">
    <property type="term" value="P:L-threonine catabolic process"/>
    <property type="evidence" value="ECO:0007669"/>
    <property type="project" value="TreeGrafter"/>
</dbReference>
<dbReference type="RefSeq" id="WP_004066744.1">
    <property type="nucleotide sequence ID" value="NC_022084.1"/>
</dbReference>
<feature type="domain" description="Tryptophan synthase beta chain-like PALP" evidence="11">
    <location>
        <begin position="58"/>
        <end position="355"/>
    </location>
</feature>
<dbReference type="KEGG" id="tlt:OCC_08110"/>
<comment type="function">
    <text evidence="8">Catalyzes the gamma-elimination of phosphate from L-phosphohomoserine and the beta-addition of water to produce L-threonine.</text>
</comment>
<name>H3ZKK8_THELN</name>
<protein>
    <recommendedName>
        <fullName evidence="3 7">Threonine synthase</fullName>
        <ecNumber evidence="7 8">4.2.3.1</ecNumber>
    </recommendedName>
</protein>
<evidence type="ECO:0000256" key="8">
    <source>
        <dbReference type="PIRNR" id="PIRNR038945"/>
    </source>
</evidence>
<reference evidence="12 13" key="1">
    <citation type="journal article" date="2012" name="J. Bacteriol.">
        <title>Genome sequence of the model hyperthermophilic archaeon Thermococcus litoralis NS-C.</title>
        <authorList>
            <person name="Gardner A.F."/>
            <person name="Kumar S."/>
            <person name="Perler F.B."/>
        </authorList>
    </citation>
    <scope>NUCLEOTIDE SEQUENCE [LARGE SCALE GENOMIC DNA]</scope>
    <source>
        <strain evidence="13">ATCC 51850 / DSM 5473 / JCM 8560 / NS-C</strain>
    </source>
</reference>
<proteinExistence type="inferred from homology"/>
<dbReference type="Pfam" id="PF00291">
    <property type="entry name" value="PALP"/>
    <property type="match status" value="1"/>
</dbReference>
<comment type="similarity">
    <text evidence="2 8">Belongs to the threonine synthase family.</text>
</comment>
<feature type="modified residue" description="N6-(pyridoxal phosphate)lysine" evidence="10">
    <location>
        <position position="94"/>
    </location>
</feature>
<evidence type="ECO:0000256" key="2">
    <source>
        <dbReference type="ARBA" id="ARBA00005517"/>
    </source>
</evidence>
<evidence type="ECO:0000259" key="11">
    <source>
        <dbReference type="Pfam" id="PF00291"/>
    </source>
</evidence>
<keyword evidence="8" id="KW-0791">Threonine biosynthesis</keyword>
<gene>
    <name evidence="12" type="ORF">OCC_08110</name>
</gene>
<dbReference type="InterPro" id="IPR036052">
    <property type="entry name" value="TrpB-like_PALP_sf"/>
</dbReference>
<dbReference type="GeneID" id="16550798"/>
<dbReference type="PaxDb" id="523849-OCC_08110"/>
<evidence type="ECO:0000256" key="7">
    <source>
        <dbReference type="NCBIfam" id="TIGR00260"/>
    </source>
</evidence>
<dbReference type="AlphaFoldDB" id="H3ZKK8"/>
<dbReference type="InterPro" id="IPR050147">
    <property type="entry name" value="Ser/Thr_Dehydratase"/>
</dbReference>
<accession>H3ZKK8</accession>
<dbReference type="GO" id="GO:0004794">
    <property type="term" value="F:threonine deaminase activity"/>
    <property type="evidence" value="ECO:0007669"/>
    <property type="project" value="TreeGrafter"/>
</dbReference>
<dbReference type="CDD" id="cd01563">
    <property type="entry name" value="Thr-synth_1"/>
    <property type="match status" value="1"/>
</dbReference>
<dbReference type="InterPro" id="IPR001926">
    <property type="entry name" value="TrpB-like_PALP"/>
</dbReference>
<dbReference type="GO" id="GO:0009097">
    <property type="term" value="P:isoleucine biosynthetic process"/>
    <property type="evidence" value="ECO:0007669"/>
    <property type="project" value="TreeGrafter"/>
</dbReference>
<evidence type="ECO:0000256" key="9">
    <source>
        <dbReference type="PIRSR" id="PIRSR038945-1"/>
    </source>
</evidence>
<keyword evidence="5 8" id="KW-0456">Lyase</keyword>
<dbReference type="NCBIfam" id="TIGR00260">
    <property type="entry name" value="thrC"/>
    <property type="match status" value="1"/>
</dbReference>
<comment type="pathway">
    <text evidence="8">Amino-acid biosynthesis; L-threonine biosynthesis; L-threonine from L-aspartate: step 5/5.</text>
</comment>
<dbReference type="PANTHER" id="PTHR48078:SF6">
    <property type="entry name" value="L-THREONINE DEHYDRATASE CATABOLIC TDCB"/>
    <property type="match status" value="1"/>
</dbReference>
<dbReference type="HOGENOM" id="CLU_028142_0_0_2"/>
<dbReference type="UniPathway" id="UPA00050">
    <property type="reaction ID" value="UER00065"/>
</dbReference>
<dbReference type="Proteomes" id="UP000015502">
    <property type="component" value="Chromosome"/>
</dbReference>
<evidence type="ECO:0000256" key="5">
    <source>
        <dbReference type="ARBA" id="ARBA00023239"/>
    </source>
</evidence>
<comment type="catalytic activity">
    <reaction evidence="6 8">
        <text>O-phospho-L-homoserine + H2O = L-threonine + phosphate</text>
        <dbReference type="Rhea" id="RHEA:10840"/>
        <dbReference type="ChEBI" id="CHEBI:15377"/>
        <dbReference type="ChEBI" id="CHEBI:43474"/>
        <dbReference type="ChEBI" id="CHEBI:57590"/>
        <dbReference type="ChEBI" id="CHEBI:57926"/>
        <dbReference type="EC" id="4.2.3.1"/>
    </reaction>
</comment>
<evidence type="ECO:0000313" key="12">
    <source>
        <dbReference type="EMBL" id="EHR79440.1"/>
    </source>
</evidence>
<evidence type="ECO:0000313" key="13">
    <source>
        <dbReference type="Proteomes" id="UP000015502"/>
    </source>
</evidence>
<dbReference type="Gene3D" id="3.40.50.1100">
    <property type="match status" value="2"/>
</dbReference>
<evidence type="ECO:0000256" key="1">
    <source>
        <dbReference type="ARBA" id="ARBA00001933"/>
    </source>
</evidence>
<evidence type="ECO:0000256" key="4">
    <source>
        <dbReference type="ARBA" id="ARBA00022898"/>
    </source>
</evidence>
<keyword evidence="8" id="KW-0028">Amino-acid biosynthesis</keyword>
<dbReference type="STRING" id="523849.OCC_08110"/>
<dbReference type="GO" id="GO:0004795">
    <property type="term" value="F:threonine synthase activity"/>
    <property type="evidence" value="ECO:0007669"/>
    <property type="project" value="UniProtKB-UniRule"/>
</dbReference>
<organism evidence="12 13">
    <name type="scientific">Thermococcus litoralis (strain ATCC 51850 / DSM 5473 / JCM 8560 / NS-C)</name>
    <dbReference type="NCBI Taxonomy" id="523849"/>
    <lineage>
        <taxon>Archaea</taxon>
        <taxon>Methanobacteriati</taxon>
        <taxon>Methanobacteriota</taxon>
        <taxon>Thermococci</taxon>
        <taxon>Thermococcales</taxon>
        <taxon>Thermococcaceae</taxon>
        <taxon>Thermococcus</taxon>
    </lineage>
</organism>
<dbReference type="OrthoDB" id="6371at2157"/>
<dbReference type="EC" id="4.2.3.1" evidence="7 8"/>
<keyword evidence="13" id="KW-1185">Reference proteome</keyword>